<feature type="compositionally biased region" description="Polar residues" evidence="1">
    <location>
        <begin position="208"/>
        <end position="220"/>
    </location>
</feature>
<reference evidence="2 3" key="1">
    <citation type="submission" date="2016-03" db="EMBL/GenBank/DDBJ databases">
        <title>The draft genome sequence of Fonsecaea nubica causative agent of cutaneous subcutaneous infection in human host.</title>
        <authorList>
            <person name="Costa F."/>
            <person name="Sybren D.H."/>
            <person name="Raittz R.T."/>
            <person name="Weiss V.A."/>
            <person name="Leao A.C."/>
            <person name="Gomes R."/>
            <person name="De Souza E.M."/>
            <person name="Pedrosa F.O."/>
            <person name="Steffens M.B."/>
            <person name="Bombassaro A."/>
            <person name="Tadra-Sfeir M.Z."/>
            <person name="Moreno L.F."/>
            <person name="Najafzadeh M.J."/>
            <person name="Felipe M.S."/>
            <person name="Teixeira M."/>
            <person name="Sun J."/>
            <person name="Xi L."/>
            <person name="Castro M.A."/>
            <person name="Vicente V.A."/>
        </authorList>
    </citation>
    <scope>NUCLEOTIDE SEQUENCE [LARGE SCALE GENOMIC DNA]</scope>
    <source>
        <strain evidence="2 3">CBS 269.64</strain>
    </source>
</reference>
<feature type="compositionally biased region" description="Low complexity" evidence="1">
    <location>
        <begin position="48"/>
        <end position="59"/>
    </location>
</feature>
<sequence>MVKDKSRKHANGKRHSSVTPQKSTRLTQDIVDLTKTDPWAHQARRARSVAAGAVPGSGSKLTPLSPAFDGRRVVDGGSAPRLQTTIEVPQDPKSNPTFIFQQLALSKNRANTRPSFYGAVGADDGEASSRSDATERDSTPTPGHTGTRDKNKPKKKRKSAEGNGREQPQDRGNDKRSADTGKAQHQEKEARQREDKKKRKDEKKKKQPTNPTEAQPATTVESRKRKRNDEEAETFKRRVEVEANAVKRLRESLPAVRLDRVSRRLEREEGIKPTEMAVLLVASRETIIDLARQQVLQTERAQKTIQDELLRILKEQNERLAELEGKTKPSAAPLSVKHAPEREVEVIDDTSSSSSSDDSSSDSDDDDDNDDDDESVQESHLGKKSNKPLPAQKPLDRCPTQSKIEALLRELDDDIEDFAGLLSKTQLTKSATSTVILPDGVRMAVTRCNNIKNFALDLYQALGMVCREHSEHRFALSLSTTSARQRAEFTLMYTQPSPLGPNEAPRNAYHTQRVRLKIESALADVVQQNVHEAVHEADSSVHSELLKTQKRHREPSPPPKKLQKKARRVVFKTADVLQPSAPQMDDPEDSCTHSDLHNFCTCRPRIERH</sequence>
<feature type="compositionally biased region" description="Polar residues" evidence="1">
    <location>
        <begin position="17"/>
        <end position="27"/>
    </location>
</feature>
<keyword evidence="3" id="KW-1185">Reference proteome</keyword>
<protein>
    <submittedName>
        <fullName evidence="2">Uncharacterized protein</fullName>
    </submittedName>
</protein>
<comment type="caution">
    <text evidence="2">The sequence shown here is derived from an EMBL/GenBank/DDBJ whole genome shotgun (WGS) entry which is preliminary data.</text>
</comment>
<proteinExistence type="predicted"/>
<dbReference type="OrthoDB" id="4159241at2759"/>
<feature type="region of interest" description="Disordered" evidence="1">
    <location>
        <begin position="48"/>
        <end position="234"/>
    </location>
</feature>
<gene>
    <name evidence="2" type="ORF">AYO20_00761</name>
</gene>
<feature type="compositionally biased region" description="Basic and acidic residues" evidence="1">
    <location>
        <begin position="159"/>
        <end position="195"/>
    </location>
</feature>
<feature type="compositionally biased region" description="Low complexity" evidence="1">
    <location>
        <begin position="349"/>
        <end position="358"/>
    </location>
</feature>
<dbReference type="AlphaFoldDB" id="A0A178DCF1"/>
<feature type="compositionally biased region" description="Acidic residues" evidence="1">
    <location>
        <begin position="359"/>
        <end position="376"/>
    </location>
</feature>
<evidence type="ECO:0000256" key="1">
    <source>
        <dbReference type="SAM" id="MobiDB-lite"/>
    </source>
</evidence>
<feature type="region of interest" description="Disordered" evidence="1">
    <location>
        <begin position="1"/>
        <end position="29"/>
    </location>
</feature>
<evidence type="ECO:0000313" key="2">
    <source>
        <dbReference type="EMBL" id="OAL39849.1"/>
    </source>
</evidence>
<organism evidence="2 3">
    <name type="scientific">Fonsecaea nubica</name>
    <dbReference type="NCBI Taxonomy" id="856822"/>
    <lineage>
        <taxon>Eukaryota</taxon>
        <taxon>Fungi</taxon>
        <taxon>Dikarya</taxon>
        <taxon>Ascomycota</taxon>
        <taxon>Pezizomycotina</taxon>
        <taxon>Eurotiomycetes</taxon>
        <taxon>Chaetothyriomycetidae</taxon>
        <taxon>Chaetothyriales</taxon>
        <taxon>Herpotrichiellaceae</taxon>
        <taxon>Fonsecaea</taxon>
    </lineage>
</organism>
<feature type="compositionally biased region" description="Basic and acidic residues" evidence="1">
    <location>
        <begin position="533"/>
        <end position="547"/>
    </location>
</feature>
<dbReference type="RefSeq" id="XP_022504861.1">
    <property type="nucleotide sequence ID" value="XM_022639070.1"/>
</dbReference>
<feature type="region of interest" description="Disordered" evidence="1">
    <location>
        <begin position="533"/>
        <end position="567"/>
    </location>
</feature>
<feature type="compositionally biased region" description="Basic and acidic residues" evidence="1">
    <location>
        <begin position="127"/>
        <end position="138"/>
    </location>
</feature>
<name>A0A178DCF1_9EURO</name>
<dbReference type="Proteomes" id="UP000185904">
    <property type="component" value="Unassembled WGS sequence"/>
</dbReference>
<feature type="compositionally biased region" description="Basic residues" evidence="1">
    <location>
        <begin position="1"/>
        <end position="16"/>
    </location>
</feature>
<accession>A0A178DCF1</accession>
<feature type="region of interest" description="Disordered" evidence="1">
    <location>
        <begin position="323"/>
        <end position="398"/>
    </location>
</feature>
<dbReference type="GeneID" id="34584187"/>
<evidence type="ECO:0000313" key="3">
    <source>
        <dbReference type="Proteomes" id="UP000185904"/>
    </source>
</evidence>
<feature type="compositionally biased region" description="Basic residues" evidence="1">
    <location>
        <begin position="196"/>
        <end position="207"/>
    </location>
</feature>
<dbReference type="EMBL" id="LVCJ01000003">
    <property type="protein sequence ID" value="OAL39849.1"/>
    <property type="molecule type" value="Genomic_DNA"/>
</dbReference>
<feature type="compositionally biased region" description="Polar residues" evidence="1">
    <location>
        <begin position="81"/>
        <end position="114"/>
    </location>
</feature>